<sequence>MAVSDRAPARKKKGYSKLETSCRMALRRNLKYAWIDTCCIDKSSSTELSEAINSMYRYYTEAEVCFAFLDDVQMLRDLNESVWFRRGWTLQELIAPRDMCFYSATWQTLGSKKSLCDEVASASAISVKVLQNQSELREICVSEKMSWAARRSTTRPEDQAYSLMGLFGVNISPLYGEGGVKAFRRLQLEIMQVTPDHTLFAWRSYTTNGDMLAPTVEHFVEGGRYERAEFDKGITEIHFPNEQFSKPDYTMTNFGLHIQLPIWTLPWGADDDKLCLERHTSPNLEHDITVTIHVRHVEGPF</sequence>
<proteinExistence type="predicted"/>
<organism evidence="3 4">
    <name type="scientific">Neocucurbitaria cava</name>
    <dbReference type="NCBI Taxonomy" id="798079"/>
    <lineage>
        <taxon>Eukaryota</taxon>
        <taxon>Fungi</taxon>
        <taxon>Dikarya</taxon>
        <taxon>Ascomycota</taxon>
        <taxon>Pezizomycotina</taxon>
        <taxon>Dothideomycetes</taxon>
        <taxon>Pleosporomycetidae</taxon>
        <taxon>Pleosporales</taxon>
        <taxon>Pleosporineae</taxon>
        <taxon>Cucurbitariaceae</taxon>
        <taxon>Neocucurbitaria</taxon>
    </lineage>
</organism>
<comment type="caution">
    <text evidence="3">The sequence shown here is derived from an EMBL/GenBank/DDBJ whole genome shotgun (WGS) entry which is preliminary data.</text>
</comment>
<feature type="domain" description="Heterokaryon incompatibility" evidence="1">
    <location>
        <begin position="17"/>
        <end position="70"/>
    </location>
</feature>
<evidence type="ECO:0008006" key="5">
    <source>
        <dbReference type="Google" id="ProtNLM"/>
    </source>
</evidence>
<dbReference type="Proteomes" id="UP001140560">
    <property type="component" value="Unassembled WGS sequence"/>
</dbReference>
<name>A0A9W8Y423_9PLEO</name>
<protein>
    <recommendedName>
        <fullName evidence="5">Heterokaryon incompatibility domain-containing protein</fullName>
    </recommendedName>
</protein>
<accession>A0A9W8Y423</accession>
<dbReference type="InterPro" id="IPR010730">
    <property type="entry name" value="HET"/>
</dbReference>
<keyword evidence="4" id="KW-1185">Reference proteome</keyword>
<reference evidence="3" key="1">
    <citation type="submission" date="2022-10" db="EMBL/GenBank/DDBJ databases">
        <title>Tapping the CABI collections for fungal endophytes: first genome assemblies for Collariella, Neodidymelliopsis, Ascochyta clinopodiicola, Didymella pomorum, Didymosphaeria variabile, Neocosmospora piperis and Neocucurbitaria cava.</title>
        <authorList>
            <person name="Hill R."/>
        </authorList>
    </citation>
    <scope>NUCLEOTIDE SEQUENCE</scope>
    <source>
        <strain evidence="3">IMI 356814</strain>
    </source>
</reference>
<evidence type="ECO:0000259" key="2">
    <source>
        <dbReference type="Pfam" id="PF26640"/>
    </source>
</evidence>
<evidence type="ECO:0000313" key="3">
    <source>
        <dbReference type="EMBL" id="KAJ4366778.1"/>
    </source>
</evidence>
<dbReference type="PANTHER" id="PTHR10622:SF10">
    <property type="entry name" value="HET DOMAIN-CONTAINING PROTEIN"/>
    <property type="match status" value="1"/>
</dbReference>
<dbReference type="Pfam" id="PF26640">
    <property type="entry name" value="DUF8212"/>
    <property type="match status" value="1"/>
</dbReference>
<dbReference type="EMBL" id="JAPEUY010000013">
    <property type="protein sequence ID" value="KAJ4366778.1"/>
    <property type="molecule type" value="Genomic_DNA"/>
</dbReference>
<evidence type="ECO:0000259" key="1">
    <source>
        <dbReference type="Pfam" id="PF06985"/>
    </source>
</evidence>
<evidence type="ECO:0000313" key="4">
    <source>
        <dbReference type="Proteomes" id="UP001140560"/>
    </source>
</evidence>
<dbReference type="OrthoDB" id="20872at2759"/>
<dbReference type="Pfam" id="PF06985">
    <property type="entry name" value="HET"/>
    <property type="match status" value="1"/>
</dbReference>
<feature type="domain" description="DUF8212" evidence="2">
    <location>
        <begin position="181"/>
        <end position="206"/>
    </location>
</feature>
<gene>
    <name evidence="3" type="ORF">N0V83_007303</name>
</gene>
<dbReference type="InterPro" id="IPR058525">
    <property type="entry name" value="DUF8212"/>
</dbReference>
<dbReference type="AlphaFoldDB" id="A0A9W8Y423"/>
<dbReference type="PANTHER" id="PTHR10622">
    <property type="entry name" value="HET DOMAIN-CONTAINING PROTEIN"/>
    <property type="match status" value="1"/>
</dbReference>